<dbReference type="Gene3D" id="1.25.40.180">
    <property type="match status" value="2"/>
</dbReference>
<keyword evidence="4" id="KW-1185">Reference proteome</keyword>
<dbReference type="PANTHER" id="PTHR12412">
    <property type="entry name" value="CAP BINDING PROTEIN"/>
    <property type="match status" value="1"/>
</dbReference>
<dbReference type="GO" id="GO:0003729">
    <property type="term" value="F:mRNA binding"/>
    <property type="evidence" value="ECO:0007669"/>
    <property type="project" value="TreeGrafter"/>
</dbReference>
<dbReference type="InterPro" id="IPR015174">
    <property type="entry name" value="MIF4G-like_typ-2"/>
</dbReference>
<evidence type="ECO:0000256" key="1">
    <source>
        <dbReference type="SAM" id="Phobius"/>
    </source>
</evidence>
<reference evidence="3" key="1">
    <citation type="submission" date="2020-05" db="UniProtKB">
        <authorList>
            <consortium name="EnsemblMetazoa"/>
        </authorList>
    </citation>
    <scope>IDENTIFICATION</scope>
    <source>
        <strain evidence="3">Jacobina</strain>
    </source>
</reference>
<dbReference type="EnsemblMetazoa" id="LLOJ008976-RA">
    <property type="protein sequence ID" value="LLOJ008976-PA"/>
    <property type="gene ID" value="LLOJ008976"/>
</dbReference>
<dbReference type="Pfam" id="PF09090">
    <property type="entry name" value="MIF4G_like_2"/>
    <property type="match status" value="1"/>
</dbReference>
<sequence>MGCRGKGKRCYYSKRKEKDLYAIIFGNTQFKQFAHLVYFFFKIKIKKMVERMEEKLEAANVDQKRLFLIVFQRFIMILSEHLVRCDTDGRDYDTDWYRWTIGRLQQVFLMHHEQVQKYSSTLESLLFTSDLDSHILDHHEQVQKYSSTLESLLFTSDLDSHILDVFHQFNALRA</sequence>
<evidence type="ECO:0000313" key="3">
    <source>
        <dbReference type="EnsemblMetazoa" id="LLOJ008976-PA"/>
    </source>
</evidence>
<feature type="domain" description="MIF4G-like type 2" evidence="2">
    <location>
        <begin position="46"/>
        <end position="117"/>
    </location>
</feature>
<dbReference type="GO" id="GO:0000184">
    <property type="term" value="P:nuclear-transcribed mRNA catabolic process, nonsense-mediated decay"/>
    <property type="evidence" value="ECO:0007669"/>
    <property type="project" value="TreeGrafter"/>
</dbReference>
<organism evidence="3 4">
    <name type="scientific">Lutzomyia longipalpis</name>
    <name type="common">Sand fly</name>
    <dbReference type="NCBI Taxonomy" id="7200"/>
    <lineage>
        <taxon>Eukaryota</taxon>
        <taxon>Metazoa</taxon>
        <taxon>Ecdysozoa</taxon>
        <taxon>Arthropoda</taxon>
        <taxon>Hexapoda</taxon>
        <taxon>Insecta</taxon>
        <taxon>Pterygota</taxon>
        <taxon>Neoptera</taxon>
        <taxon>Endopterygota</taxon>
        <taxon>Diptera</taxon>
        <taxon>Nematocera</taxon>
        <taxon>Psychodoidea</taxon>
        <taxon>Psychodidae</taxon>
        <taxon>Lutzomyia</taxon>
        <taxon>Lutzomyia</taxon>
    </lineage>
</organism>
<dbReference type="EMBL" id="AJWK01030644">
    <property type="status" value="NOT_ANNOTATED_CDS"/>
    <property type="molecule type" value="Genomic_DNA"/>
</dbReference>
<dbReference type="GO" id="GO:0006406">
    <property type="term" value="P:mRNA export from nucleus"/>
    <property type="evidence" value="ECO:0007669"/>
    <property type="project" value="InterPro"/>
</dbReference>
<protein>
    <recommendedName>
        <fullName evidence="2">MIF4G-like type 2 domain-containing protein</fullName>
    </recommendedName>
</protein>
<dbReference type="GO" id="GO:0005634">
    <property type="term" value="C:nucleus"/>
    <property type="evidence" value="ECO:0007669"/>
    <property type="project" value="TreeGrafter"/>
</dbReference>
<keyword evidence="1" id="KW-0472">Membrane</keyword>
<evidence type="ECO:0000313" key="4">
    <source>
        <dbReference type="Proteomes" id="UP000092461"/>
    </source>
</evidence>
<proteinExistence type="predicted"/>
<dbReference type="GO" id="GO:0000339">
    <property type="term" value="F:RNA cap binding"/>
    <property type="evidence" value="ECO:0007669"/>
    <property type="project" value="InterPro"/>
</dbReference>
<evidence type="ECO:0000259" key="2">
    <source>
        <dbReference type="Pfam" id="PF09090"/>
    </source>
</evidence>
<keyword evidence="1" id="KW-1133">Transmembrane helix</keyword>
<dbReference type="Proteomes" id="UP000092461">
    <property type="component" value="Unassembled WGS sequence"/>
</dbReference>
<accession>A0A1B0CVJ0</accession>
<dbReference type="PANTHER" id="PTHR12412:SF2">
    <property type="entry name" value="NUCLEAR CAP-BINDING PROTEIN SUBUNIT 1"/>
    <property type="match status" value="1"/>
</dbReference>
<dbReference type="GO" id="GO:0005846">
    <property type="term" value="C:nuclear cap binding complex"/>
    <property type="evidence" value="ECO:0007669"/>
    <property type="project" value="InterPro"/>
</dbReference>
<name>A0A1B0CVJ0_LUTLO</name>
<dbReference type="InterPro" id="IPR027159">
    <property type="entry name" value="CBP80"/>
</dbReference>
<dbReference type="SUPFAM" id="SSF48371">
    <property type="entry name" value="ARM repeat"/>
    <property type="match status" value="2"/>
</dbReference>
<keyword evidence="1" id="KW-0812">Transmembrane</keyword>
<dbReference type="VEuPathDB" id="VectorBase:LLOJ008976"/>
<dbReference type="AlphaFoldDB" id="A0A1B0CVJ0"/>
<dbReference type="InterPro" id="IPR016024">
    <property type="entry name" value="ARM-type_fold"/>
</dbReference>
<dbReference type="EMBL" id="AJWK01030643">
    <property type="status" value="NOT_ANNOTATED_CDS"/>
    <property type="molecule type" value="Genomic_DNA"/>
</dbReference>
<dbReference type="VEuPathDB" id="VectorBase:LLONM1_002393"/>
<feature type="transmembrane region" description="Helical" evidence="1">
    <location>
        <begin position="20"/>
        <end position="41"/>
    </location>
</feature>